<keyword evidence="5" id="KW-0676">Redox-active center</keyword>
<keyword evidence="8" id="KW-0560">Oxidoreductase</keyword>
<comment type="caution">
    <text evidence="8">The sequence shown here is derived from an EMBL/GenBank/DDBJ whole genome shotgun (WGS) entry which is preliminary data.</text>
</comment>
<dbReference type="NCBIfam" id="TIGR01068">
    <property type="entry name" value="thioredoxin"/>
    <property type="match status" value="1"/>
</dbReference>
<keyword evidence="9" id="KW-1185">Reference proteome</keyword>
<dbReference type="Pfam" id="PF00085">
    <property type="entry name" value="Thioredoxin"/>
    <property type="match status" value="1"/>
</dbReference>
<protein>
    <recommendedName>
        <fullName evidence="6">Thioredoxin</fullName>
    </recommendedName>
</protein>
<keyword evidence="2" id="KW-0813">Transport</keyword>
<keyword evidence="3" id="KW-0249">Electron transport</keyword>
<evidence type="ECO:0000256" key="6">
    <source>
        <dbReference type="NCBIfam" id="TIGR01068"/>
    </source>
</evidence>
<dbReference type="InterPro" id="IPR017937">
    <property type="entry name" value="Thioredoxin_CS"/>
</dbReference>
<proteinExistence type="inferred from homology"/>
<gene>
    <name evidence="8" type="ORF">HNQ60_004801</name>
</gene>
<dbReference type="GO" id="GO:0015035">
    <property type="term" value="F:protein-disulfide reductase activity"/>
    <property type="evidence" value="ECO:0007669"/>
    <property type="project" value="UniProtKB-UniRule"/>
</dbReference>
<dbReference type="RefSeq" id="WP_184335297.1">
    <property type="nucleotide sequence ID" value="NZ_JACHHZ010000006.1"/>
</dbReference>
<sequence length="145" mass="16003">MSDPIHVVCGNCDSVVRVPAERAEDAPHCPKCRALLFDPHPLELKTSNFDKHLSRNDLPVIVDFWAPWCGPCRTMAPHFEEAARRAGPNARFAKVNSDEEPSLSGRFGIRGIPTLIVFRGGKEIARQSGAMDLGTLQRWLVSALS</sequence>
<evidence type="ECO:0000313" key="8">
    <source>
        <dbReference type="EMBL" id="MBB6095910.1"/>
    </source>
</evidence>
<organism evidence="8 9">
    <name type="scientific">Povalibacter uvarum</name>
    <dbReference type="NCBI Taxonomy" id="732238"/>
    <lineage>
        <taxon>Bacteria</taxon>
        <taxon>Pseudomonadati</taxon>
        <taxon>Pseudomonadota</taxon>
        <taxon>Gammaproteobacteria</taxon>
        <taxon>Steroidobacterales</taxon>
        <taxon>Steroidobacteraceae</taxon>
        <taxon>Povalibacter</taxon>
    </lineage>
</organism>
<dbReference type="FunFam" id="3.40.30.10:FF:000001">
    <property type="entry name" value="Thioredoxin"/>
    <property type="match status" value="1"/>
</dbReference>
<dbReference type="SUPFAM" id="SSF52833">
    <property type="entry name" value="Thioredoxin-like"/>
    <property type="match status" value="1"/>
</dbReference>
<evidence type="ECO:0000256" key="3">
    <source>
        <dbReference type="ARBA" id="ARBA00022982"/>
    </source>
</evidence>
<evidence type="ECO:0000313" key="9">
    <source>
        <dbReference type="Proteomes" id="UP000588068"/>
    </source>
</evidence>
<keyword evidence="4" id="KW-1015">Disulfide bond</keyword>
<dbReference type="PROSITE" id="PS00194">
    <property type="entry name" value="THIOREDOXIN_1"/>
    <property type="match status" value="1"/>
</dbReference>
<dbReference type="PRINTS" id="PR00421">
    <property type="entry name" value="THIOREDOXIN"/>
</dbReference>
<dbReference type="InterPro" id="IPR013766">
    <property type="entry name" value="Thioredoxin_domain"/>
</dbReference>
<dbReference type="PANTHER" id="PTHR45663">
    <property type="entry name" value="GEO12009P1"/>
    <property type="match status" value="1"/>
</dbReference>
<dbReference type="Gene3D" id="3.40.30.10">
    <property type="entry name" value="Glutaredoxin"/>
    <property type="match status" value="1"/>
</dbReference>
<dbReference type="InterPro" id="IPR005746">
    <property type="entry name" value="Thioredoxin"/>
</dbReference>
<dbReference type="PANTHER" id="PTHR45663:SF11">
    <property type="entry name" value="GEO12009P1"/>
    <property type="match status" value="1"/>
</dbReference>
<dbReference type="EMBL" id="JACHHZ010000006">
    <property type="protein sequence ID" value="MBB6095910.1"/>
    <property type="molecule type" value="Genomic_DNA"/>
</dbReference>
<comment type="similarity">
    <text evidence="1">Belongs to the thioredoxin family.</text>
</comment>
<dbReference type="AlphaFoldDB" id="A0A841HUN0"/>
<name>A0A841HUN0_9GAMM</name>
<dbReference type="Gene3D" id="2.30.30.380">
    <property type="entry name" value="Zn-finger domain of Sec23/24"/>
    <property type="match status" value="1"/>
</dbReference>
<dbReference type="Proteomes" id="UP000588068">
    <property type="component" value="Unassembled WGS sequence"/>
</dbReference>
<feature type="domain" description="Thioredoxin" evidence="7">
    <location>
        <begin position="20"/>
        <end position="145"/>
    </location>
</feature>
<evidence type="ECO:0000256" key="1">
    <source>
        <dbReference type="ARBA" id="ARBA00008987"/>
    </source>
</evidence>
<reference evidence="8 9" key="1">
    <citation type="submission" date="2020-08" db="EMBL/GenBank/DDBJ databases">
        <title>Genomic Encyclopedia of Type Strains, Phase IV (KMG-IV): sequencing the most valuable type-strain genomes for metagenomic binning, comparative biology and taxonomic classification.</title>
        <authorList>
            <person name="Goeker M."/>
        </authorList>
    </citation>
    <scope>NUCLEOTIDE SEQUENCE [LARGE SCALE GENOMIC DNA]</scope>
    <source>
        <strain evidence="8 9">DSM 26723</strain>
    </source>
</reference>
<dbReference type="GO" id="GO:0045454">
    <property type="term" value="P:cell redox homeostasis"/>
    <property type="evidence" value="ECO:0007669"/>
    <property type="project" value="TreeGrafter"/>
</dbReference>
<dbReference type="GO" id="GO:0005829">
    <property type="term" value="C:cytosol"/>
    <property type="evidence" value="ECO:0007669"/>
    <property type="project" value="TreeGrafter"/>
</dbReference>
<dbReference type="CDD" id="cd02947">
    <property type="entry name" value="TRX_family"/>
    <property type="match status" value="1"/>
</dbReference>
<evidence type="ECO:0000256" key="2">
    <source>
        <dbReference type="ARBA" id="ARBA00022448"/>
    </source>
</evidence>
<evidence type="ECO:0000256" key="5">
    <source>
        <dbReference type="ARBA" id="ARBA00023284"/>
    </source>
</evidence>
<evidence type="ECO:0000256" key="4">
    <source>
        <dbReference type="ARBA" id="ARBA00023157"/>
    </source>
</evidence>
<evidence type="ECO:0000259" key="7">
    <source>
        <dbReference type="PROSITE" id="PS51352"/>
    </source>
</evidence>
<dbReference type="PROSITE" id="PS51352">
    <property type="entry name" value="THIOREDOXIN_2"/>
    <property type="match status" value="1"/>
</dbReference>
<accession>A0A841HUN0</accession>
<dbReference type="InterPro" id="IPR036249">
    <property type="entry name" value="Thioredoxin-like_sf"/>
</dbReference>
<dbReference type="NCBIfam" id="NF008229">
    <property type="entry name" value="PRK10996.1"/>
    <property type="match status" value="1"/>
</dbReference>